<dbReference type="Proteomes" id="UP000053841">
    <property type="component" value="Unassembled WGS sequence"/>
</dbReference>
<protein>
    <submittedName>
        <fullName evidence="1">Uncharacterized protein</fullName>
    </submittedName>
</protein>
<dbReference type="EMBL" id="KI964579">
    <property type="protein sequence ID" value="EUC35192.1"/>
    <property type="molecule type" value="Genomic_DNA"/>
</dbReference>
<dbReference type="GeneID" id="19153184"/>
<name>W6Y6L9_COCC2</name>
<evidence type="ECO:0000313" key="1">
    <source>
        <dbReference type="EMBL" id="EUC35192.1"/>
    </source>
</evidence>
<dbReference type="RefSeq" id="XP_007710538.1">
    <property type="nucleotide sequence ID" value="XM_007712348.1"/>
</dbReference>
<sequence>MVTSLETRQGWFGDVNTCCTDTTISSPYGHAGQPFPPAQPERRPRPCAFVPFQPCSARIQLFTRRLQLGLA</sequence>
<keyword evidence="2" id="KW-1185">Reference proteome</keyword>
<gene>
    <name evidence="1" type="ORF">COCCADRAFT_91464</name>
</gene>
<dbReference type="KEGG" id="bze:COCCADRAFT_91464"/>
<dbReference type="HOGENOM" id="CLU_2739660_0_0_1"/>
<evidence type="ECO:0000313" key="2">
    <source>
        <dbReference type="Proteomes" id="UP000053841"/>
    </source>
</evidence>
<reference evidence="1 2" key="1">
    <citation type="journal article" date="2013" name="PLoS Genet.">
        <title>Comparative genome structure, secondary metabolite, and effector coding capacity across Cochliobolus pathogens.</title>
        <authorList>
            <person name="Condon B.J."/>
            <person name="Leng Y."/>
            <person name="Wu D."/>
            <person name="Bushley K.E."/>
            <person name="Ohm R.A."/>
            <person name="Otillar R."/>
            <person name="Martin J."/>
            <person name="Schackwitz W."/>
            <person name="Grimwood J."/>
            <person name="MohdZainudin N."/>
            <person name="Xue C."/>
            <person name="Wang R."/>
            <person name="Manning V.A."/>
            <person name="Dhillon B."/>
            <person name="Tu Z.J."/>
            <person name="Steffenson B.J."/>
            <person name="Salamov A."/>
            <person name="Sun H."/>
            <person name="Lowry S."/>
            <person name="LaButti K."/>
            <person name="Han J."/>
            <person name="Copeland A."/>
            <person name="Lindquist E."/>
            <person name="Barry K."/>
            <person name="Schmutz J."/>
            <person name="Baker S.E."/>
            <person name="Ciuffetti L.M."/>
            <person name="Grigoriev I.V."/>
            <person name="Zhong S."/>
            <person name="Turgeon B.G."/>
        </authorList>
    </citation>
    <scope>NUCLEOTIDE SEQUENCE [LARGE SCALE GENOMIC DNA]</scope>
    <source>
        <strain evidence="1 2">26-R-13</strain>
    </source>
</reference>
<accession>W6Y6L9</accession>
<dbReference type="AlphaFoldDB" id="W6Y6L9"/>
<organism evidence="1 2">
    <name type="scientific">Cochliobolus carbonum (strain 26-R-13)</name>
    <name type="common">Maize leaf spot fungus</name>
    <name type="synonym">Bipolaris zeicola</name>
    <dbReference type="NCBI Taxonomy" id="930089"/>
    <lineage>
        <taxon>Eukaryota</taxon>
        <taxon>Fungi</taxon>
        <taxon>Dikarya</taxon>
        <taxon>Ascomycota</taxon>
        <taxon>Pezizomycotina</taxon>
        <taxon>Dothideomycetes</taxon>
        <taxon>Pleosporomycetidae</taxon>
        <taxon>Pleosporales</taxon>
        <taxon>Pleosporineae</taxon>
        <taxon>Pleosporaceae</taxon>
        <taxon>Bipolaris</taxon>
    </lineage>
</organism>
<proteinExistence type="predicted"/>